<accession>A0ABY4MH92</accession>
<keyword evidence="3" id="KW-1185">Reference proteome</keyword>
<name>A0ABY4MH92_9ACTN</name>
<evidence type="ECO:0000313" key="3">
    <source>
        <dbReference type="Proteomes" id="UP000830115"/>
    </source>
</evidence>
<dbReference type="RefSeq" id="WP_248867994.1">
    <property type="nucleotide sequence ID" value="NZ_CP086322.1"/>
</dbReference>
<dbReference type="EMBL" id="CP086322">
    <property type="protein sequence ID" value="UQA97077.1"/>
    <property type="molecule type" value="Genomic_DNA"/>
</dbReference>
<feature type="transmembrane region" description="Helical" evidence="1">
    <location>
        <begin position="77"/>
        <end position="95"/>
    </location>
</feature>
<dbReference type="Proteomes" id="UP000830115">
    <property type="component" value="Chromosome"/>
</dbReference>
<keyword evidence="1" id="KW-1133">Transmembrane helix</keyword>
<sequence length="253" mass="26183">MTAAPGRHPARTLLDLVLTALVLAGATAAGALLFALAEGGYATLPDLVSEVGIPGAITVVLAPLIALGISGPRLRRAVLLGALAGIAGTVVLELVREIGFRVFDSMPGDIAMLMGVLLRDQIMRGPDTASNITGWADHVWNGAMFGVIYAVLVGGFSFRRHGGALTATGLGTLYGLVLATGFLLSPVPNAVGAGVLGADMWPKFQITVYLAHAGFGALTGWLVHRFGSRIAPLWTIAYELLPGHRQVRDTAGA</sequence>
<evidence type="ECO:0000256" key="1">
    <source>
        <dbReference type="SAM" id="Phobius"/>
    </source>
</evidence>
<feature type="transmembrane region" description="Helical" evidence="1">
    <location>
        <begin position="51"/>
        <end position="70"/>
    </location>
</feature>
<feature type="transmembrane region" description="Helical" evidence="1">
    <location>
        <begin position="12"/>
        <end position="36"/>
    </location>
</feature>
<proteinExistence type="predicted"/>
<feature type="transmembrane region" description="Helical" evidence="1">
    <location>
        <begin position="165"/>
        <end position="184"/>
    </location>
</feature>
<organism evidence="2 3">
    <name type="scientific">Streptomyces halobius</name>
    <dbReference type="NCBI Taxonomy" id="2879846"/>
    <lineage>
        <taxon>Bacteria</taxon>
        <taxon>Bacillati</taxon>
        <taxon>Actinomycetota</taxon>
        <taxon>Actinomycetes</taxon>
        <taxon>Kitasatosporales</taxon>
        <taxon>Streptomycetaceae</taxon>
        <taxon>Streptomyces</taxon>
    </lineage>
</organism>
<reference evidence="2" key="1">
    <citation type="submission" date="2021-10" db="EMBL/GenBank/DDBJ databases">
        <title>Streptomyces nigrumlapis sp.nov.,an antimicrobial producing actinobacterium isolated from Black Gobi rocks.</title>
        <authorList>
            <person name="Wen Y."/>
            <person name="Zhang W."/>
            <person name="Liu X.G."/>
        </authorList>
    </citation>
    <scope>NUCLEOTIDE SEQUENCE</scope>
    <source>
        <strain evidence="2">ST13-2-2</strain>
    </source>
</reference>
<gene>
    <name evidence="2" type="ORF">K9S39_39040</name>
</gene>
<keyword evidence="1" id="KW-0472">Membrane</keyword>
<protein>
    <submittedName>
        <fullName evidence="2">Uncharacterized protein</fullName>
    </submittedName>
</protein>
<feature type="transmembrane region" description="Helical" evidence="1">
    <location>
        <begin position="204"/>
        <end position="223"/>
    </location>
</feature>
<keyword evidence="1" id="KW-0812">Transmembrane</keyword>
<evidence type="ECO:0000313" key="2">
    <source>
        <dbReference type="EMBL" id="UQA97077.1"/>
    </source>
</evidence>
<feature type="transmembrane region" description="Helical" evidence="1">
    <location>
        <begin position="139"/>
        <end position="158"/>
    </location>
</feature>